<proteinExistence type="predicted"/>
<dbReference type="EMBL" id="CP111016">
    <property type="protein sequence ID" value="WAR05190.1"/>
    <property type="molecule type" value="Genomic_DNA"/>
</dbReference>
<evidence type="ECO:0000313" key="3">
    <source>
        <dbReference type="Proteomes" id="UP001164746"/>
    </source>
</evidence>
<protein>
    <submittedName>
        <fullName evidence="2">Uncharacterized protein</fullName>
    </submittedName>
</protein>
<feature type="region of interest" description="Disordered" evidence="1">
    <location>
        <begin position="1"/>
        <end position="29"/>
    </location>
</feature>
<organism evidence="2 3">
    <name type="scientific">Mya arenaria</name>
    <name type="common">Soft-shell clam</name>
    <dbReference type="NCBI Taxonomy" id="6604"/>
    <lineage>
        <taxon>Eukaryota</taxon>
        <taxon>Metazoa</taxon>
        <taxon>Spiralia</taxon>
        <taxon>Lophotrochozoa</taxon>
        <taxon>Mollusca</taxon>
        <taxon>Bivalvia</taxon>
        <taxon>Autobranchia</taxon>
        <taxon>Heteroconchia</taxon>
        <taxon>Euheterodonta</taxon>
        <taxon>Imparidentia</taxon>
        <taxon>Neoheterodontei</taxon>
        <taxon>Myida</taxon>
        <taxon>Myoidea</taxon>
        <taxon>Myidae</taxon>
        <taxon>Mya</taxon>
    </lineage>
</organism>
<keyword evidence="3" id="KW-1185">Reference proteome</keyword>
<evidence type="ECO:0000256" key="1">
    <source>
        <dbReference type="SAM" id="MobiDB-lite"/>
    </source>
</evidence>
<feature type="compositionally biased region" description="Polar residues" evidence="1">
    <location>
        <begin position="72"/>
        <end position="81"/>
    </location>
</feature>
<feature type="region of interest" description="Disordered" evidence="1">
    <location>
        <begin position="72"/>
        <end position="102"/>
    </location>
</feature>
<dbReference type="Proteomes" id="UP001164746">
    <property type="component" value="Chromosome 5"/>
</dbReference>
<reference evidence="2" key="1">
    <citation type="submission" date="2022-11" db="EMBL/GenBank/DDBJ databases">
        <title>Centuries of genome instability and evolution in soft-shell clam transmissible cancer (bioRxiv).</title>
        <authorList>
            <person name="Hart S.F.M."/>
            <person name="Yonemitsu M.A."/>
            <person name="Giersch R.M."/>
            <person name="Beal B.F."/>
            <person name="Arriagada G."/>
            <person name="Davis B.W."/>
            <person name="Ostrander E.A."/>
            <person name="Goff S.P."/>
            <person name="Metzger M.J."/>
        </authorList>
    </citation>
    <scope>NUCLEOTIDE SEQUENCE</scope>
    <source>
        <strain evidence="2">MELC-2E11</strain>
        <tissue evidence="2">Siphon/mantle</tissue>
    </source>
</reference>
<evidence type="ECO:0000313" key="2">
    <source>
        <dbReference type="EMBL" id="WAR05190.1"/>
    </source>
</evidence>
<sequence>MFGGEQNIHWWTPSPHCTTTPRPEQPATDKKCLSKSSRCLPFAPEKSANIIVCCFKLHNLCLEGGLPLPDISTNNDDSQTPGEFIHECGRGGIQEMNSPNLS</sequence>
<name>A0ABY7E5R4_MYAAR</name>
<accession>A0ABY7E5R4</accession>
<gene>
    <name evidence="2" type="ORF">MAR_020559</name>
</gene>